<evidence type="ECO:0000256" key="2">
    <source>
        <dbReference type="ARBA" id="ARBA00035108"/>
    </source>
</evidence>
<dbReference type="GO" id="GO:0012506">
    <property type="term" value="C:vesicle membrane"/>
    <property type="evidence" value="ECO:0007669"/>
    <property type="project" value="InterPro"/>
</dbReference>
<comment type="subcellular location">
    <subcellularLocation>
        <location evidence="2">Gas vesicle</location>
    </subcellularLocation>
</comment>
<dbReference type="EMBL" id="BLIP01000003">
    <property type="protein sequence ID" value="GFE26764.1"/>
    <property type="molecule type" value="Genomic_DNA"/>
</dbReference>
<evidence type="ECO:0000313" key="5">
    <source>
        <dbReference type="EMBL" id="GFE26764.1"/>
    </source>
</evidence>
<protein>
    <recommendedName>
        <fullName evidence="7">Gas vesicle protein</fullName>
    </recommendedName>
</protein>
<keyword evidence="1" id="KW-0304">Gas vesicle</keyword>
<evidence type="ECO:0000256" key="3">
    <source>
        <dbReference type="ARBA" id="ARBA00035646"/>
    </source>
</evidence>
<dbReference type="PANTHER" id="PTHR35344:SF4">
    <property type="entry name" value="GAS VESICLE PROTEIN A1"/>
    <property type="match status" value="1"/>
</dbReference>
<dbReference type="InterPro" id="IPR000638">
    <property type="entry name" value="Gas-vesicle_GvpA-like"/>
</dbReference>
<comment type="similarity">
    <text evidence="3">Belongs to the gas vesicle GvpA family.</text>
</comment>
<dbReference type="Proteomes" id="UP000429552">
    <property type="component" value="Unassembled WGS sequence"/>
</dbReference>
<feature type="region of interest" description="Disordered" evidence="4">
    <location>
        <begin position="25"/>
        <end position="44"/>
    </location>
</feature>
<evidence type="ECO:0000256" key="4">
    <source>
        <dbReference type="SAM" id="MobiDB-lite"/>
    </source>
</evidence>
<comment type="caution">
    <text evidence="5">The sequence shown here is derived from an EMBL/GenBank/DDBJ whole genome shotgun (WGS) entry which is preliminary data.</text>
</comment>
<gene>
    <name evidence="5" type="ORF">Sliba_72170</name>
</gene>
<evidence type="ECO:0008006" key="7">
    <source>
        <dbReference type="Google" id="ProtNLM"/>
    </source>
</evidence>
<evidence type="ECO:0000313" key="6">
    <source>
        <dbReference type="Proteomes" id="UP000429552"/>
    </source>
</evidence>
<organism evidence="5 6">
    <name type="scientific">Streptomyces nigrescens</name>
    <dbReference type="NCBI Taxonomy" id="1920"/>
    <lineage>
        <taxon>Bacteria</taxon>
        <taxon>Bacillati</taxon>
        <taxon>Actinomycetota</taxon>
        <taxon>Actinomycetes</taxon>
        <taxon>Kitasatosporales</taxon>
        <taxon>Streptomycetaceae</taxon>
        <taxon>Streptomyces</taxon>
    </lineage>
</organism>
<dbReference type="GO" id="GO:0005198">
    <property type="term" value="F:structural molecule activity"/>
    <property type="evidence" value="ECO:0007669"/>
    <property type="project" value="InterPro"/>
</dbReference>
<evidence type="ECO:0000256" key="1">
    <source>
        <dbReference type="ARBA" id="ARBA00022987"/>
    </source>
</evidence>
<name>A0A640TUB4_STRNI</name>
<dbReference type="GO" id="GO:0031411">
    <property type="term" value="C:gas vesicle"/>
    <property type="evidence" value="ECO:0007669"/>
    <property type="project" value="UniProtKB-SubCell"/>
</dbReference>
<proteinExistence type="inferred from homology"/>
<sequence length="103" mass="10393">MEGDAREAAGAEVSYLGDLGGLGGPGGLGDLGDPGDPGDLVDRSAEEPLAGRQIALIDLLDRLLNGGAVLTGDVVLSIADVDLVHINLRAVIRSITPDGPAPW</sequence>
<dbReference type="Pfam" id="PF00741">
    <property type="entry name" value="Gas_vesicle"/>
    <property type="match status" value="1"/>
</dbReference>
<dbReference type="PANTHER" id="PTHR35344">
    <property type="entry name" value="GAS VESICLE STRUCTURAL PROTEIN 2-RELATED"/>
    <property type="match status" value="1"/>
</dbReference>
<dbReference type="InterPro" id="IPR050530">
    <property type="entry name" value="GvpA"/>
</dbReference>
<dbReference type="AlphaFoldDB" id="A0A640TUB4"/>
<reference evidence="5 6" key="1">
    <citation type="submission" date="2019-12" db="EMBL/GenBank/DDBJ databases">
        <title>Whole genome shotgun sequence of Streptomyces libani subsp. libani NBRC 13452.</title>
        <authorList>
            <person name="Ichikawa N."/>
            <person name="Kimura A."/>
            <person name="Kitahashi Y."/>
            <person name="Komaki H."/>
            <person name="Tamura T."/>
        </authorList>
    </citation>
    <scope>NUCLEOTIDE SEQUENCE [LARGE SCALE GENOMIC DNA]</scope>
    <source>
        <strain evidence="5 6">NBRC 13452</strain>
    </source>
</reference>
<accession>A0A640TUB4</accession>